<sequence>MSDYGVKETQCTRCGHREVCSLKTEFLEAQKAIDEVYVSRPCEDGKKVSMIRVRDIKHIEPVELRCKHYIPNTGVNIR</sequence>
<dbReference type="Proteomes" id="UP001524473">
    <property type="component" value="Unassembled WGS sequence"/>
</dbReference>
<keyword evidence="2" id="KW-1185">Reference proteome</keyword>
<dbReference type="RefSeq" id="WP_256192116.1">
    <property type="nucleotide sequence ID" value="NZ_JANFZG010000033.1"/>
</dbReference>
<name>A0ABT1S1U6_9FIRM</name>
<comment type="caution">
    <text evidence="1">The sequence shown here is derived from an EMBL/GenBank/DDBJ whole genome shotgun (WGS) entry which is preliminary data.</text>
</comment>
<evidence type="ECO:0000313" key="1">
    <source>
        <dbReference type="EMBL" id="MCQ4840909.1"/>
    </source>
</evidence>
<organism evidence="1 2">
    <name type="scientific">Neglectibacter timonensis</name>
    <dbReference type="NCBI Taxonomy" id="1776382"/>
    <lineage>
        <taxon>Bacteria</taxon>
        <taxon>Bacillati</taxon>
        <taxon>Bacillota</taxon>
        <taxon>Clostridia</taxon>
        <taxon>Eubacteriales</taxon>
        <taxon>Oscillospiraceae</taxon>
        <taxon>Neglectibacter</taxon>
    </lineage>
</organism>
<reference evidence="1 2" key="1">
    <citation type="submission" date="2022-06" db="EMBL/GenBank/DDBJ databases">
        <title>Isolation of gut microbiota from human fecal samples.</title>
        <authorList>
            <person name="Pamer E.G."/>
            <person name="Barat B."/>
            <person name="Waligurski E."/>
            <person name="Medina S."/>
            <person name="Paddock L."/>
            <person name="Mostad J."/>
        </authorList>
    </citation>
    <scope>NUCLEOTIDE SEQUENCE [LARGE SCALE GENOMIC DNA]</scope>
    <source>
        <strain evidence="1 2">DFI.9.73</strain>
    </source>
</reference>
<evidence type="ECO:0000313" key="2">
    <source>
        <dbReference type="Proteomes" id="UP001524473"/>
    </source>
</evidence>
<protein>
    <submittedName>
        <fullName evidence="1">Uncharacterized protein</fullName>
    </submittedName>
</protein>
<gene>
    <name evidence="1" type="ORF">NE695_13425</name>
</gene>
<dbReference type="EMBL" id="JANFZH010000033">
    <property type="protein sequence ID" value="MCQ4840909.1"/>
    <property type="molecule type" value="Genomic_DNA"/>
</dbReference>
<proteinExistence type="predicted"/>
<accession>A0ABT1S1U6</accession>